<evidence type="ECO:0000256" key="1">
    <source>
        <dbReference type="SAM" id="Phobius"/>
    </source>
</evidence>
<organism evidence="2 3">
    <name type="scientific">Pelagerythrobacter marensis</name>
    <dbReference type="NCBI Taxonomy" id="543877"/>
    <lineage>
        <taxon>Bacteria</taxon>
        <taxon>Pseudomonadati</taxon>
        <taxon>Pseudomonadota</taxon>
        <taxon>Alphaproteobacteria</taxon>
        <taxon>Sphingomonadales</taxon>
        <taxon>Erythrobacteraceae</taxon>
        <taxon>Pelagerythrobacter</taxon>
    </lineage>
</organism>
<dbReference type="PATRIC" id="fig|543877.4.peg.2050"/>
<dbReference type="EMBL" id="CP011805">
    <property type="protein sequence ID" value="AKM08080.1"/>
    <property type="molecule type" value="Genomic_DNA"/>
</dbReference>
<dbReference type="OrthoDB" id="7626573at2"/>
<evidence type="ECO:0000313" key="3">
    <source>
        <dbReference type="Proteomes" id="UP000037643"/>
    </source>
</evidence>
<keyword evidence="1" id="KW-0472">Membrane</keyword>
<dbReference type="AlphaFoldDB" id="A0A0G3X980"/>
<dbReference type="RefSeq" id="WP_047806968.1">
    <property type="nucleotide sequence ID" value="NZ_CP011805.1"/>
</dbReference>
<reference evidence="2 3" key="1">
    <citation type="submission" date="2015-06" db="EMBL/GenBank/DDBJ databases">
        <authorList>
            <person name="Kim K.M."/>
        </authorList>
    </citation>
    <scope>NUCLEOTIDE SEQUENCE [LARGE SCALE GENOMIC DNA]</scope>
    <source>
        <strain evidence="2 3">KCTC 22370</strain>
    </source>
</reference>
<feature type="transmembrane region" description="Helical" evidence="1">
    <location>
        <begin position="337"/>
        <end position="361"/>
    </location>
</feature>
<dbReference type="InterPro" id="IPR005625">
    <property type="entry name" value="PepSY-ass_TM"/>
</dbReference>
<dbReference type="KEGG" id="amx:AM2010_2018"/>
<evidence type="ECO:0000313" key="2">
    <source>
        <dbReference type="EMBL" id="AKM08080.1"/>
    </source>
</evidence>
<feature type="transmembrane region" description="Helical" evidence="1">
    <location>
        <begin position="12"/>
        <end position="35"/>
    </location>
</feature>
<gene>
    <name evidence="2" type="ORF">AM2010_2018</name>
</gene>
<name>A0A0G3X980_9SPHN</name>
<dbReference type="Pfam" id="PF03929">
    <property type="entry name" value="PepSY_TM"/>
    <property type="match status" value="1"/>
</dbReference>
<feature type="transmembrane region" description="Helical" evidence="1">
    <location>
        <begin position="202"/>
        <end position="222"/>
    </location>
</feature>
<keyword evidence="1" id="KW-1133">Transmembrane helix</keyword>
<sequence length="376" mass="42020">MRTRPAFRFWHRWFGILGGVWLMLLAITGCAIAWYDELDGLLNPDLRHASGSAGQAAPVDQVVSRAKEALPGFEPGNILLAQEPDRTHWLLGRQSLPDGSFRAVQVFVDPITAELAGWRESGAISLHRHHLPDLLYGLHTDLMAGESGVIFVGLIALVWLLDHFLSLPLAFPRLRGALSAFRIGGHAGSLRRIWDRHRASGIWLWPVTGMLALTGATLSFPMESREVVETVSPISERLHYGMQEREPPANPISFDSAIARVTPDRAAVHSVRPHPEVGLYAVRTFDQRDVDNQGRLWTYVDMETGEITAQRHDAGDSAGDTFFIWQYALHSGHAFGLAGRLVVTLAGLVTAYLCISGYLLWWRRRRRSDRAYRPSR</sequence>
<keyword evidence="3" id="KW-1185">Reference proteome</keyword>
<feature type="transmembrane region" description="Helical" evidence="1">
    <location>
        <begin position="148"/>
        <end position="171"/>
    </location>
</feature>
<dbReference type="Proteomes" id="UP000037643">
    <property type="component" value="Chromosome"/>
</dbReference>
<protein>
    <submittedName>
        <fullName evidence="2">PepSY-associated TM helix, putative</fullName>
    </submittedName>
</protein>
<dbReference type="STRING" id="543877.AM2010_2018"/>
<dbReference type="PROSITE" id="PS51257">
    <property type="entry name" value="PROKAR_LIPOPROTEIN"/>
    <property type="match status" value="1"/>
</dbReference>
<keyword evidence="1" id="KW-0812">Transmembrane</keyword>
<proteinExistence type="predicted"/>
<dbReference type="PANTHER" id="PTHR34219">
    <property type="entry name" value="IRON-REGULATED INNER MEMBRANE PROTEIN-RELATED"/>
    <property type="match status" value="1"/>
</dbReference>
<accession>A0A0G3X980</accession>
<dbReference type="PANTHER" id="PTHR34219:SF5">
    <property type="entry name" value="BLR4505 PROTEIN"/>
    <property type="match status" value="1"/>
</dbReference>